<dbReference type="GO" id="GO:0003677">
    <property type="term" value="F:DNA binding"/>
    <property type="evidence" value="ECO:0007669"/>
    <property type="project" value="UniProtKB-KW"/>
</dbReference>
<dbReference type="GO" id="GO:0005829">
    <property type="term" value="C:cytosol"/>
    <property type="evidence" value="ECO:0007669"/>
    <property type="project" value="TreeGrafter"/>
</dbReference>
<dbReference type="AlphaFoldDB" id="A0A6V8K7Q0"/>
<dbReference type="SUPFAM" id="SSF47413">
    <property type="entry name" value="lambda repressor-like DNA-binding domains"/>
    <property type="match status" value="1"/>
</dbReference>
<proteinExistence type="predicted"/>
<evidence type="ECO:0000313" key="4">
    <source>
        <dbReference type="Proteomes" id="UP000482800"/>
    </source>
</evidence>
<dbReference type="EMBL" id="BLPF01000001">
    <property type="protein sequence ID" value="GFJ79550.1"/>
    <property type="molecule type" value="Genomic_DNA"/>
</dbReference>
<dbReference type="InterPro" id="IPR001387">
    <property type="entry name" value="Cro/C1-type_HTH"/>
</dbReference>
<dbReference type="GO" id="GO:0003700">
    <property type="term" value="F:DNA-binding transcription factor activity"/>
    <property type="evidence" value="ECO:0007669"/>
    <property type="project" value="TreeGrafter"/>
</dbReference>
<name>A0A6V8K7Q0_9ACTN</name>
<dbReference type="InterPro" id="IPR050807">
    <property type="entry name" value="TransReg_Diox_bact_type"/>
</dbReference>
<reference evidence="3 4" key="1">
    <citation type="submission" date="2020-03" db="EMBL/GenBank/DDBJ databases">
        <title>Whole genome shotgun sequence of Phytohabitans houttuyneae NBRC 108639.</title>
        <authorList>
            <person name="Komaki H."/>
            <person name="Tamura T."/>
        </authorList>
    </citation>
    <scope>NUCLEOTIDE SEQUENCE [LARGE SCALE GENOMIC DNA]</scope>
    <source>
        <strain evidence="3 4">NBRC 108639</strain>
    </source>
</reference>
<evidence type="ECO:0000313" key="3">
    <source>
        <dbReference type="EMBL" id="GFJ79550.1"/>
    </source>
</evidence>
<dbReference type="Pfam" id="PF01381">
    <property type="entry name" value="HTH_3"/>
    <property type="match status" value="1"/>
</dbReference>
<sequence>MADLLATLGQRVRALRIAHGMTQQQLADRVGLSRASITNVEGGRQGDIGVVNLVALADALGTTIADLTGTAPLAVEASPWLELARRVTESERVYRHLADEAWAAFDVTTAVRYRGRAEGLEMARNHHADVVAEQKSGGGAG</sequence>
<keyword evidence="4" id="KW-1185">Reference proteome</keyword>
<dbReference type="InterPro" id="IPR010982">
    <property type="entry name" value="Lambda_DNA-bd_dom_sf"/>
</dbReference>
<evidence type="ECO:0000256" key="1">
    <source>
        <dbReference type="ARBA" id="ARBA00023125"/>
    </source>
</evidence>
<dbReference type="CDD" id="cd00093">
    <property type="entry name" value="HTH_XRE"/>
    <property type="match status" value="1"/>
</dbReference>
<dbReference type="RefSeq" id="WP_173057071.1">
    <property type="nucleotide sequence ID" value="NZ_BAABGO010000001.1"/>
</dbReference>
<organism evidence="3 4">
    <name type="scientific">Phytohabitans houttuyneae</name>
    <dbReference type="NCBI Taxonomy" id="1076126"/>
    <lineage>
        <taxon>Bacteria</taxon>
        <taxon>Bacillati</taxon>
        <taxon>Actinomycetota</taxon>
        <taxon>Actinomycetes</taxon>
        <taxon>Micromonosporales</taxon>
        <taxon>Micromonosporaceae</taxon>
    </lineage>
</organism>
<evidence type="ECO:0000259" key="2">
    <source>
        <dbReference type="PROSITE" id="PS50943"/>
    </source>
</evidence>
<comment type="caution">
    <text evidence="3">The sequence shown here is derived from an EMBL/GenBank/DDBJ whole genome shotgun (WGS) entry which is preliminary data.</text>
</comment>
<gene>
    <name evidence="3" type="ORF">Phou_037300</name>
</gene>
<dbReference type="PANTHER" id="PTHR46797:SF1">
    <property type="entry name" value="METHYLPHOSPHONATE SYNTHASE"/>
    <property type="match status" value="1"/>
</dbReference>
<accession>A0A6V8K7Q0</accession>
<dbReference type="Gene3D" id="1.10.260.40">
    <property type="entry name" value="lambda repressor-like DNA-binding domains"/>
    <property type="match status" value="1"/>
</dbReference>
<keyword evidence="1" id="KW-0238">DNA-binding</keyword>
<protein>
    <recommendedName>
        <fullName evidence="2">HTH cro/C1-type domain-containing protein</fullName>
    </recommendedName>
</protein>
<dbReference type="SMART" id="SM00530">
    <property type="entry name" value="HTH_XRE"/>
    <property type="match status" value="1"/>
</dbReference>
<dbReference type="PANTHER" id="PTHR46797">
    <property type="entry name" value="HTH-TYPE TRANSCRIPTIONAL REGULATOR"/>
    <property type="match status" value="1"/>
</dbReference>
<reference evidence="3 4" key="2">
    <citation type="submission" date="2020-03" db="EMBL/GenBank/DDBJ databases">
        <authorList>
            <person name="Ichikawa N."/>
            <person name="Kimura A."/>
            <person name="Kitahashi Y."/>
            <person name="Uohara A."/>
        </authorList>
    </citation>
    <scope>NUCLEOTIDE SEQUENCE [LARGE SCALE GENOMIC DNA]</scope>
    <source>
        <strain evidence="3 4">NBRC 108639</strain>
    </source>
</reference>
<dbReference type="PROSITE" id="PS50943">
    <property type="entry name" value="HTH_CROC1"/>
    <property type="match status" value="1"/>
</dbReference>
<feature type="domain" description="HTH cro/C1-type" evidence="2">
    <location>
        <begin position="12"/>
        <end position="67"/>
    </location>
</feature>
<dbReference type="Proteomes" id="UP000482800">
    <property type="component" value="Unassembled WGS sequence"/>
</dbReference>